<dbReference type="InterPro" id="IPR005828">
    <property type="entry name" value="MFS_sugar_transport-like"/>
</dbReference>
<evidence type="ECO:0000256" key="1">
    <source>
        <dbReference type="ARBA" id="ARBA00004651"/>
    </source>
</evidence>
<feature type="transmembrane region" description="Helical" evidence="9">
    <location>
        <begin position="388"/>
        <end position="409"/>
    </location>
</feature>
<evidence type="ECO:0000256" key="8">
    <source>
        <dbReference type="SAM" id="MobiDB-lite"/>
    </source>
</evidence>
<name>A0ABU5Y379_9MYCO</name>
<organism evidence="11 12">
    <name type="scientific">[Mycobacterium] nativiensis</name>
    <dbReference type="NCBI Taxonomy" id="2855503"/>
    <lineage>
        <taxon>Bacteria</taxon>
        <taxon>Bacillati</taxon>
        <taxon>Actinomycetota</taxon>
        <taxon>Actinomycetes</taxon>
        <taxon>Mycobacteriales</taxon>
        <taxon>Mycobacteriaceae</taxon>
        <taxon>Mycolicibacter</taxon>
    </lineage>
</organism>
<evidence type="ECO:0000313" key="11">
    <source>
        <dbReference type="EMBL" id="MEB3033365.1"/>
    </source>
</evidence>
<feature type="region of interest" description="Disordered" evidence="8">
    <location>
        <begin position="459"/>
        <end position="489"/>
    </location>
</feature>
<comment type="caution">
    <text evidence="11">The sequence shown here is derived from an EMBL/GenBank/DDBJ whole genome shotgun (WGS) entry which is preliminary data.</text>
</comment>
<feature type="domain" description="Major facilitator superfamily (MFS) profile" evidence="10">
    <location>
        <begin position="22"/>
        <end position="443"/>
    </location>
</feature>
<evidence type="ECO:0000256" key="6">
    <source>
        <dbReference type="ARBA" id="ARBA00023136"/>
    </source>
</evidence>
<evidence type="ECO:0000256" key="4">
    <source>
        <dbReference type="ARBA" id="ARBA00022692"/>
    </source>
</evidence>
<evidence type="ECO:0000256" key="7">
    <source>
        <dbReference type="RuleBase" id="RU003346"/>
    </source>
</evidence>
<feature type="transmembrane region" description="Helical" evidence="9">
    <location>
        <begin position="146"/>
        <end position="168"/>
    </location>
</feature>
<feature type="transmembrane region" description="Helical" evidence="9">
    <location>
        <begin position="256"/>
        <end position="277"/>
    </location>
</feature>
<dbReference type="PROSITE" id="PS00216">
    <property type="entry name" value="SUGAR_TRANSPORT_1"/>
    <property type="match status" value="1"/>
</dbReference>
<dbReference type="PRINTS" id="PR00171">
    <property type="entry name" value="SUGRTRNSPORT"/>
</dbReference>
<protein>
    <submittedName>
        <fullName evidence="11">Sugar porter family MFS transporter</fullName>
    </submittedName>
</protein>
<dbReference type="InterPro" id="IPR020846">
    <property type="entry name" value="MFS_dom"/>
</dbReference>
<feature type="transmembrane region" description="Helical" evidence="9">
    <location>
        <begin position="297"/>
        <end position="314"/>
    </location>
</feature>
<comment type="similarity">
    <text evidence="2 7">Belongs to the major facilitator superfamily. Sugar transporter (TC 2.A.1.1) family.</text>
</comment>
<dbReference type="PROSITE" id="PS00217">
    <property type="entry name" value="SUGAR_TRANSPORT_2"/>
    <property type="match status" value="1"/>
</dbReference>
<sequence length="489" mass="50774">MRGQSSVRHVDELRTPRAQVLVALTAVSVGVIYGYDLSNIAGALRYITDEFHLSTHQQATLTVAVVIGQIAGALSGGLLANAIGRKKSLLLATAAYAVFAVLGALSASLPMLVVARLLLGVALGLSVVVVPVFVAESAPSRVRGSLLVADQLMTVVGSIAGYLVAYLLAGSQSWRWMLGLAAVPALLVMLALLSVPDTARWYLLKGRVDQARQALTRVEPEADVEQKLAEIAHAFSAEGGGVLAGMRRRSCRRAMAFVLGLGFFAHITGVNAVIYYGPTLFAEMGFQSNSALLGLPALAQAAALVAVVVSLLLVDRVGRRPVLLAGIATMIAANGVLIGAFASGSGFGAFPVLAFVGVLLFVAGFSFGFGGLLSVYAGESLPSRLRSMGSAALFTSELVATAIVAAVFLPMLNVLGGTATFAVFGLLALAAYAFAARFAPETQHTQLESIRHLWENRGARPKARSGTRAQACGVATGEPAEEIDEGSVV</sequence>
<feature type="compositionally biased region" description="Acidic residues" evidence="8">
    <location>
        <begin position="479"/>
        <end position="489"/>
    </location>
</feature>
<evidence type="ECO:0000259" key="10">
    <source>
        <dbReference type="PROSITE" id="PS50850"/>
    </source>
</evidence>
<dbReference type="SUPFAM" id="SSF103473">
    <property type="entry name" value="MFS general substrate transporter"/>
    <property type="match status" value="1"/>
</dbReference>
<keyword evidence="4 9" id="KW-0812">Transmembrane</keyword>
<evidence type="ECO:0000256" key="3">
    <source>
        <dbReference type="ARBA" id="ARBA00022448"/>
    </source>
</evidence>
<dbReference type="Pfam" id="PF00083">
    <property type="entry name" value="Sugar_tr"/>
    <property type="match status" value="1"/>
</dbReference>
<evidence type="ECO:0000256" key="9">
    <source>
        <dbReference type="SAM" id="Phobius"/>
    </source>
</evidence>
<dbReference type="InterPro" id="IPR003663">
    <property type="entry name" value="Sugar/inositol_transpt"/>
</dbReference>
<feature type="transmembrane region" description="Helical" evidence="9">
    <location>
        <begin position="113"/>
        <end position="134"/>
    </location>
</feature>
<proteinExistence type="inferred from homology"/>
<keyword evidence="6 9" id="KW-0472">Membrane</keyword>
<keyword evidence="3 7" id="KW-0813">Transport</keyword>
<feature type="transmembrane region" description="Helical" evidence="9">
    <location>
        <begin position="21"/>
        <end position="47"/>
    </location>
</feature>
<feature type="transmembrane region" description="Helical" evidence="9">
    <location>
        <begin position="321"/>
        <end position="342"/>
    </location>
</feature>
<dbReference type="InterPro" id="IPR005829">
    <property type="entry name" value="Sugar_transporter_CS"/>
</dbReference>
<evidence type="ECO:0000256" key="2">
    <source>
        <dbReference type="ARBA" id="ARBA00010992"/>
    </source>
</evidence>
<dbReference type="InterPro" id="IPR050814">
    <property type="entry name" value="Myo-inositol_Transporter"/>
</dbReference>
<keyword evidence="5 9" id="KW-1133">Transmembrane helix</keyword>
<reference evidence="11 12" key="1">
    <citation type="submission" date="2023-12" db="EMBL/GenBank/DDBJ databases">
        <title>Description of new species of Mycobacterium terrae complex isolated from sewage at the Sao Paulo Zoological Park Foundation in Brazil.</title>
        <authorList>
            <person name="Romagnoli C.L."/>
            <person name="Conceicao E.C."/>
            <person name="Machado E."/>
            <person name="Barreto L.B.P.F."/>
            <person name="Sharma A."/>
            <person name="Silva N.M."/>
            <person name="Marques L.E."/>
            <person name="Juliana M.A."/>
            <person name="Lourenco M.C.S."/>
            <person name="Digiampietri L.A."/>
            <person name="Suffys P.N."/>
            <person name="Viana-Niero C."/>
        </authorList>
    </citation>
    <scope>NUCLEOTIDE SEQUENCE [LARGE SCALE GENOMIC DNA]</scope>
    <source>
        <strain evidence="11 12">MYC340</strain>
    </source>
</reference>
<dbReference type="PROSITE" id="PS50850">
    <property type="entry name" value="MFS"/>
    <property type="match status" value="1"/>
</dbReference>
<feature type="transmembrane region" description="Helical" evidence="9">
    <location>
        <begin position="89"/>
        <end position="107"/>
    </location>
</feature>
<keyword evidence="12" id="KW-1185">Reference proteome</keyword>
<evidence type="ECO:0000256" key="5">
    <source>
        <dbReference type="ARBA" id="ARBA00022989"/>
    </source>
</evidence>
<dbReference type="PANTHER" id="PTHR48020">
    <property type="entry name" value="PROTON MYO-INOSITOL COTRANSPORTER"/>
    <property type="match status" value="1"/>
</dbReference>
<dbReference type="InterPro" id="IPR036259">
    <property type="entry name" value="MFS_trans_sf"/>
</dbReference>
<dbReference type="Gene3D" id="1.20.1250.20">
    <property type="entry name" value="MFS general substrate transporter like domains"/>
    <property type="match status" value="1"/>
</dbReference>
<dbReference type="Proteomes" id="UP001298593">
    <property type="component" value="Unassembled WGS sequence"/>
</dbReference>
<feature type="transmembrane region" description="Helical" evidence="9">
    <location>
        <begin position="174"/>
        <end position="195"/>
    </location>
</feature>
<feature type="transmembrane region" description="Helical" evidence="9">
    <location>
        <begin position="415"/>
        <end position="435"/>
    </location>
</feature>
<feature type="transmembrane region" description="Helical" evidence="9">
    <location>
        <begin position="348"/>
        <end position="376"/>
    </location>
</feature>
<dbReference type="PANTHER" id="PTHR48020:SF12">
    <property type="entry name" value="PROTON MYO-INOSITOL COTRANSPORTER"/>
    <property type="match status" value="1"/>
</dbReference>
<feature type="transmembrane region" description="Helical" evidence="9">
    <location>
        <begin position="59"/>
        <end position="82"/>
    </location>
</feature>
<evidence type="ECO:0000313" key="12">
    <source>
        <dbReference type="Proteomes" id="UP001298593"/>
    </source>
</evidence>
<accession>A0ABU5Y379</accession>
<dbReference type="EMBL" id="JAYJJU010000018">
    <property type="protein sequence ID" value="MEB3033365.1"/>
    <property type="molecule type" value="Genomic_DNA"/>
</dbReference>
<comment type="subcellular location">
    <subcellularLocation>
        <location evidence="1">Cell membrane</location>
        <topology evidence="1">Multi-pass membrane protein</topology>
    </subcellularLocation>
</comment>
<gene>
    <name evidence="11" type="ORF">KV113_17575</name>
</gene>
<dbReference type="NCBIfam" id="TIGR00879">
    <property type="entry name" value="SP"/>
    <property type="match status" value="1"/>
</dbReference>